<organism evidence="8 9">
    <name type="scientific">Corynebacterium maris DSM 45190</name>
    <dbReference type="NCBI Taxonomy" id="1224163"/>
    <lineage>
        <taxon>Bacteria</taxon>
        <taxon>Bacillati</taxon>
        <taxon>Actinomycetota</taxon>
        <taxon>Actinomycetes</taxon>
        <taxon>Mycobacteriales</taxon>
        <taxon>Corynebacteriaceae</taxon>
        <taxon>Corynebacterium</taxon>
    </lineage>
</organism>
<dbReference type="SUPFAM" id="SSF47240">
    <property type="entry name" value="Ferritin-like"/>
    <property type="match status" value="1"/>
</dbReference>
<protein>
    <recommendedName>
        <fullName evidence="6">Ferritin</fullName>
    </recommendedName>
</protein>
<evidence type="ECO:0000256" key="6">
    <source>
        <dbReference type="RuleBase" id="RU361145"/>
    </source>
</evidence>
<dbReference type="EMBL" id="CP003924">
    <property type="protein sequence ID" value="AGS33530.1"/>
    <property type="molecule type" value="Genomic_DNA"/>
</dbReference>
<evidence type="ECO:0000313" key="8">
    <source>
        <dbReference type="EMBL" id="AGS33530.1"/>
    </source>
</evidence>
<proteinExistence type="predicted"/>
<dbReference type="GO" id="GO:0008199">
    <property type="term" value="F:ferric iron binding"/>
    <property type="evidence" value="ECO:0007669"/>
    <property type="project" value="InterPro"/>
</dbReference>
<evidence type="ECO:0000313" key="9">
    <source>
        <dbReference type="Proteomes" id="UP000015388"/>
    </source>
</evidence>
<dbReference type="Proteomes" id="UP000015388">
    <property type="component" value="Chromosome"/>
</dbReference>
<sequence>MNKQVNAEFESSLVYMQLSYELDRLSFTGMKDWMVNQADEERFHASKFTDHLIARDGRVELGDMTVPSTPIESPLAAFEIALEHERKISEMIRELVRIADSVGDLDSRSLLNWFLEEQIEEEDTVSGIIDQIRLVGADGSGLLRIDAQLATAHPRSGGEGA</sequence>
<dbReference type="PATRIC" id="fig|1224163.3.peg.46"/>
<keyword evidence="2 5" id="KW-0479">Metal-binding</keyword>
<keyword evidence="1 6" id="KW-0409">Iron storage</keyword>
<dbReference type="GO" id="GO:0006879">
    <property type="term" value="P:intracellular iron ion homeostasis"/>
    <property type="evidence" value="ECO:0007669"/>
    <property type="project" value="UniProtKB-KW"/>
</dbReference>
<accession>S5SZ53</accession>
<feature type="domain" description="Ferritin-like diiron" evidence="7">
    <location>
        <begin position="1"/>
        <end position="136"/>
    </location>
</feature>
<dbReference type="PANTHER" id="PTHR11431:SF127">
    <property type="entry name" value="BACTERIAL NON-HEME FERRITIN"/>
    <property type="match status" value="1"/>
</dbReference>
<name>S5SZ53_9CORY</name>
<dbReference type="InterPro" id="IPR009040">
    <property type="entry name" value="Ferritin-like_diiron"/>
</dbReference>
<dbReference type="InterPro" id="IPR001519">
    <property type="entry name" value="Ferritin"/>
</dbReference>
<dbReference type="Pfam" id="PF00210">
    <property type="entry name" value="Ferritin"/>
    <property type="match status" value="1"/>
</dbReference>
<evidence type="ECO:0000256" key="4">
    <source>
        <dbReference type="ARBA" id="ARBA00023004"/>
    </source>
</evidence>
<evidence type="ECO:0000256" key="2">
    <source>
        <dbReference type="ARBA" id="ARBA00022723"/>
    </source>
</evidence>
<gene>
    <name evidence="8" type="ORF">B841_00235</name>
</gene>
<dbReference type="GO" id="GO:0004322">
    <property type="term" value="F:ferroxidase activity"/>
    <property type="evidence" value="ECO:0007669"/>
    <property type="project" value="TreeGrafter"/>
</dbReference>
<reference evidence="8 9" key="1">
    <citation type="submission" date="2012-11" db="EMBL/GenBank/DDBJ databases">
        <title>The complete genome sequence of Corynebacterium maris Coryn-1 (=DSM 45190).</title>
        <authorList>
            <person name="Schaffert L."/>
            <person name="Albersmeier A."/>
            <person name="Kalinowski J."/>
            <person name="Ruckert C."/>
        </authorList>
    </citation>
    <scope>NUCLEOTIDE SEQUENCE [LARGE SCALE GENOMIC DNA]</scope>
    <source>
        <strain evidence="9">Coryn-1</strain>
    </source>
</reference>
<dbReference type="eggNOG" id="COG1528">
    <property type="taxonomic scope" value="Bacteria"/>
</dbReference>
<feature type="binding site" evidence="5">
    <location>
        <position position="85"/>
    </location>
    <ligand>
        <name>Fe cation</name>
        <dbReference type="ChEBI" id="CHEBI:24875"/>
        <label>1</label>
    </ligand>
</feature>
<keyword evidence="4 5" id="KW-0408">Iron</keyword>
<feature type="binding site" evidence="5">
    <location>
        <position position="8"/>
    </location>
    <ligand>
        <name>Fe cation</name>
        <dbReference type="ChEBI" id="CHEBI:24875"/>
        <label>1</label>
    </ligand>
</feature>
<dbReference type="PANTHER" id="PTHR11431">
    <property type="entry name" value="FERRITIN"/>
    <property type="match status" value="1"/>
</dbReference>
<keyword evidence="3" id="KW-0560">Oxidoreductase</keyword>
<dbReference type="InterPro" id="IPR041719">
    <property type="entry name" value="Ferritin_prok"/>
</dbReference>
<dbReference type="GO" id="GO:0005829">
    <property type="term" value="C:cytosol"/>
    <property type="evidence" value="ECO:0007669"/>
    <property type="project" value="TreeGrafter"/>
</dbReference>
<dbReference type="AlphaFoldDB" id="S5SZ53"/>
<evidence type="ECO:0000256" key="1">
    <source>
        <dbReference type="ARBA" id="ARBA00022434"/>
    </source>
</evidence>
<dbReference type="InterPro" id="IPR012347">
    <property type="entry name" value="Ferritin-like"/>
</dbReference>
<feature type="binding site" evidence="5">
    <location>
        <position position="44"/>
    </location>
    <ligand>
        <name>Fe cation</name>
        <dbReference type="ChEBI" id="CHEBI:24875"/>
        <label>1</label>
    </ligand>
</feature>
<keyword evidence="9" id="KW-1185">Reference proteome</keyword>
<feature type="binding site" evidence="5">
    <location>
        <position position="41"/>
    </location>
    <ligand>
        <name>Fe cation</name>
        <dbReference type="ChEBI" id="CHEBI:24875"/>
        <label>1</label>
    </ligand>
</feature>
<evidence type="ECO:0000256" key="5">
    <source>
        <dbReference type="PIRSR" id="PIRSR601519-1"/>
    </source>
</evidence>
<dbReference type="GO" id="GO:0006826">
    <property type="term" value="P:iron ion transport"/>
    <property type="evidence" value="ECO:0007669"/>
    <property type="project" value="InterPro"/>
</dbReference>
<evidence type="ECO:0000259" key="7">
    <source>
        <dbReference type="PROSITE" id="PS50905"/>
    </source>
</evidence>
<dbReference type="KEGG" id="cmd:B841_00235"/>
<dbReference type="Gene3D" id="1.20.1260.10">
    <property type="match status" value="1"/>
</dbReference>
<dbReference type="HOGENOM" id="CLU_065681_1_2_11"/>
<feature type="binding site" evidence="5">
    <location>
        <position position="118"/>
    </location>
    <ligand>
        <name>Fe cation</name>
        <dbReference type="ChEBI" id="CHEBI:24875"/>
        <label>1</label>
    </ligand>
</feature>
<dbReference type="InterPro" id="IPR008331">
    <property type="entry name" value="Ferritin_DPS_dom"/>
</dbReference>
<dbReference type="STRING" id="1224163.B841_00235"/>
<dbReference type="GO" id="GO:0008198">
    <property type="term" value="F:ferrous iron binding"/>
    <property type="evidence" value="ECO:0007669"/>
    <property type="project" value="TreeGrafter"/>
</dbReference>
<dbReference type="CDD" id="cd01055">
    <property type="entry name" value="Nonheme_Ferritin"/>
    <property type="match status" value="1"/>
</dbReference>
<dbReference type="InterPro" id="IPR009078">
    <property type="entry name" value="Ferritin-like_SF"/>
</dbReference>
<dbReference type="PROSITE" id="PS50905">
    <property type="entry name" value="FERRITIN_LIKE"/>
    <property type="match status" value="1"/>
</dbReference>
<evidence type="ECO:0000256" key="3">
    <source>
        <dbReference type="ARBA" id="ARBA00023002"/>
    </source>
</evidence>